<gene>
    <name evidence="6" type="ORF">RQP52_26885</name>
</gene>
<dbReference type="PANTHER" id="PTHR42812">
    <property type="entry name" value="BETA-XYLOSIDASE"/>
    <property type="match status" value="1"/>
</dbReference>
<evidence type="ECO:0000256" key="2">
    <source>
        <dbReference type="ARBA" id="ARBA00022801"/>
    </source>
</evidence>
<dbReference type="Gene3D" id="2.115.10.20">
    <property type="entry name" value="Glycosyl hydrolase domain, family 43"/>
    <property type="match status" value="1"/>
</dbReference>
<proteinExistence type="inferred from homology"/>
<evidence type="ECO:0000256" key="3">
    <source>
        <dbReference type="ARBA" id="ARBA00023295"/>
    </source>
</evidence>
<dbReference type="Pfam" id="PF04616">
    <property type="entry name" value="Glyco_hydro_43"/>
    <property type="match status" value="1"/>
</dbReference>
<evidence type="ECO:0000256" key="1">
    <source>
        <dbReference type="ARBA" id="ARBA00009865"/>
    </source>
</evidence>
<dbReference type="CDD" id="cd09001">
    <property type="entry name" value="GH43_FsAxh1-like"/>
    <property type="match status" value="1"/>
</dbReference>
<dbReference type="EMBL" id="JAWCUD010000011">
    <property type="protein sequence ID" value="MDU0204718.1"/>
    <property type="molecule type" value="Genomic_DNA"/>
</dbReference>
<dbReference type="InterPro" id="IPR013320">
    <property type="entry name" value="ConA-like_dom_sf"/>
</dbReference>
<sequence length="521" mass="60041">MKSALELSSKNGLWGDQGDGTYINPILPGDFSDPDVIRVGSDFYCISSTLHFSPGMVILHSKDLVNWVIIGHVVNDLTQISPELNFDKMNRYGRGVWAGAIRYYKDKFWVYFCTPDEGFFMSSSIRPEGPWEPLQHMWQIEGWDDCCPFWDEDGQGYLAATNFSDEYKMHLFQMNEEGNQLWKDTDFVFHQYKGSEATKIYKIDGLYYFFHSEVRHQAGKDLRVVMMLRSSHIRGPYEEKELIHSHGEALDREPNQGGLLQTEDGTWYFISHQGTGGYYEGRTLHLLPVTWVDGWPIIGEDIDGDEIGEMVWGGQKPIESYPLITPSTSVNFTNDMLDPQWEWNHQPRAGKWSLTERQGYLRLHACVPLEVGNFFTVCNILTQRSLRTVNNVVFTKIDLSGMEDGQEAGLCHFGTRYCTISIKQEGTVRTIRYNDTGIQSIGSRISQCDLWLRSCWGLDGINTFSYSLDGKNFIDFDERYQLNWGNYRGDRIGLFSFNNKAENGYLDIEWFHYRYGGPQGQ</sequence>
<keyword evidence="2 4" id="KW-0378">Hydrolase</keyword>
<dbReference type="InterPro" id="IPR041542">
    <property type="entry name" value="GH43_C2"/>
</dbReference>
<evidence type="ECO:0000256" key="4">
    <source>
        <dbReference type="RuleBase" id="RU361187"/>
    </source>
</evidence>
<name>A0ABU3RKB2_9BACL</name>
<dbReference type="InterPro" id="IPR051795">
    <property type="entry name" value="Glycosyl_Hydrlase_43"/>
</dbReference>
<evidence type="ECO:0000313" key="7">
    <source>
        <dbReference type="Proteomes" id="UP001260980"/>
    </source>
</evidence>
<evidence type="ECO:0000313" key="6">
    <source>
        <dbReference type="EMBL" id="MDU0204718.1"/>
    </source>
</evidence>
<feature type="domain" description="Beta-xylosidase C-terminal Concanavalin A-like" evidence="5">
    <location>
        <begin position="330"/>
        <end position="514"/>
    </location>
</feature>
<dbReference type="RefSeq" id="WP_315954696.1">
    <property type="nucleotide sequence ID" value="NZ_JAWCUD010000011.1"/>
</dbReference>
<reference evidence="6 7" key="1">
    <citation type="submission" date="2023-10" db="EMBL/GenBank/DDBJ databases">
        <title>Paenibacillus strain PFR10 Genome sequencing and assembly.</title>
        <authorList>
            <person name="Kim I."/>
        </authorList>
    </citation>
    <scope>NUCLEOTIDE SEQUENCE [LARGE SCALE GENOMIC DNA]</scope>
    <source>
        <strain evidence="6 7">PFR10</strain>
    </source>
</reference>
<comment type="caution">
    <text evidence="6">The sequence shown here is derived from an EMBL/GenBank/DDBJ whole genome shotgun (WGS) entry which is preliminary data.</text>
</comment>
<protein>
    <submittedName>
        <fullName evidence="6">Glycoside hydrolase 43 family protein</fullName>
    </submittedName>
</protein>
<dbReference type="InterPro" id="IPR006710">
    <property type="entry name" value="Glyco_hydro_43"/>
</dbReference>
<accession>A0ABU3RKB2</accession>
<dbReference type="SUPFAM" id="SSF75005">
    <property type="entry name" value="Arabinanase/levansucrase/invertase"/>
    <property type="match status" value="1"/>
</dbReference>
<keyword evidence="7" id="KW-1185">Reference proteome</keyword>
<dbReference type="InterPro" id="IPR023296">
    <property type="entry name" value="Glyco_hydro_beta-prop_sf"/>
</dbReference>
<comment type="similarity">
    <text evidence="1 4">Belongs to the glycosyl hydrolase 43 family.</text>
</comment>
<dbReference type="SUPFAM" id="SSF49899">
    <property type="entry name" value="Concanavalin A-like lectins/glucanases"/>
    <property type="match status" value="1"/>
</dbReference>
<dbReference type="PANTHER" id="PTHR42812:SF12">
    <property type="entry name" value="BETA-XYLOSIDASE-RELATED"/>
    <property type="match status" value="1"/>
</dbReference>
<dbReference type="Gene3D" id="2.60.120.200">
    <property type="match status" value="1"/>
</dbReference>
<evidence type="ECO:0000259" key="5">
    <source>
        <dbReference type="Pfam" id="PF17851"/>
    </source>
</evidence>
<dbReference type="GO" id="GO:0016787">
    <property type="term" value="F:hydrolase activity"/>
    <property type="evidence" value="ECO:0007669"/>
    <property type="project" value="UniProtKB-KW"/>
</dbReference>
<dbReference type="Proteomes" id="UP001260980">
    <property type="component" value="Unassembled WGS sequence"/>
</dbReference>
<organism evidence="6 7">
    <name type="scientific">Paenibacillus violae</name>
    <dbReference type="NCBI Taxonomy" id="3077234"/>
    <lineage>
        <taxon>Bacteria</taxon>
        <taxon>Bacillati</taxon>
        <taxon>Bacillota</taxon>
        <taxon>Bacilli</taxon>
        <taxon>Bacillales</taxon>
        <taxon>Paenibacillaceae</taxon>
        <taxon>Paenibacillus</taxon>
    </lineage>
</organism>
<keyword evidence="3 4" id="KW-0326">Glycosidase</keyword>
<dbReference type="Pfam" id="PF17851">
    <property type="entry name" value="GH43_C2"/>
    <property type="match status" value="1"/>
</dbReference>